<evidence type="ECO:0008006" key="3">
    <source>
        <dbReference type="Google" id="ProtNLM"/>
    </source>
</evidence>
<protein>
    <recommendedName>
        <fullName evidence="3">Cold shock protein, CspA family</fullName>
    </recommendedName>
</protein>
<dbReference type="AlphaFoldDB" id="A0A1G6Y3E5"/>
<keyword evidence="2" id="KW-1185">Reference proteome</keyword>
<dbReference type="Proteomes" id="UP000199455">
    <property type="component" value="Unassembled WGS sequence"/>
</dbReference>
<sequence>MGDKRRGEIVEIDFENGLGTIIDENGQDIQFQLDEIPGQVNLNAKVFFDIDLGLSGLVAVKVEYENIKVPG</sequence>
<accession>A0A1G6Y3E5</accession>
<evidence type="ECO:0000313" key="1">
    <source>
        <dbReference type="EMBL" id="SDD84918.1"/>
    </source>
</evidence>
<dbReference type="RefSeq" id="WP_090770957.1">
    <property type="nucleotide sequence ID" value="NZ_FMZH01000008.1"/>
</dbReference>
<name>A0A1G6Y3E5_9SPHI</name>
<gene>
    <name evidence="1" type="ORF">SAMN04488024_108141</name>
</gene>
<dbReference type="EMBL" id="FMZH01000008">
    <property type="protein sequence ID" value="SDD84918.1"/>
    <property type="molecule type" value="Genomic_DNA"/>
</dbReference>
<reference evidence="2" key="1">
    <citation type="submission" date="2016-10" db="EMBL/GenBank/DDBJ databases">
        <authorList>
            <person name="Varghese N."/>
            <person name="Submissions S."/>
        </authorList>
    </citation>
    <scope>NUCLEOTIDE SEQUENCE [LARGE SCALE GENOMIC DNA]</scope>
    <source>
        <strain evidence="2">DSM 18609</strain>
    </source>
</reference>
<evidence type="ECO:0000313" key="2">
    <source>
        <dbReference type="Proteomes" id="UP000199455"/>
    </source>
</evidence>
<organism evidence="1 2">
    <name type="scientific">Pedobacter soli</name>
    <dbReference type="NCBI Taxonomy" id="390242"/>
    <lineage>
        <taxon>Bacteria</taxon>
        <taxon>Pseudomonadati</taxon>
        <taxon>Bacteroidota</taxon>
        <taxon>Sphingobacteriia</taxon>
        <taxon>Sphingobacteriales</taxon>
        <taxon>Sphingobacteriaceae</taxon>
        <taxon>Pedobacter</taxon>
    </lineage>
</organism>
<proteinExistence type="predicted"/>